<comment type="caution">
    <text evidence="6">The sequence shown here is derived from an EMBL/GenBank/DDBJ whole genome shotgun (WGS) entry which is preliminary data.</text>
</comment>
<feature type="domain" description="Receptor ligand binding region" evidence="5">
    <location>
        <begin position="87"/>
        <end position="407"/>
    </location>
</feature>
<accession>A0A9R1UHW2</accession>
<evidence type="ECO:0000313" key="7">
    <source>
        <dbReference type="Proteomes" id="UP000235145"/>
    </source>
</evidence>
<name>A0A9R1UHW2_LACSA</name>
<dbReference type="AlphaFoldDB" id="A0A9R1UHW2"/>
<dbReference type="CDD" id="cd19990">
    <property type="entry name" value="PBP1_GABAb_receptor_plant"/>
    <property type="match status" value="1"/>
</dbReference>
<keyword evidence="3" id="KW-1133">Transmembrane helix</keyword>
<evidence type="ECO:0000256" key="4">
    <source>
        <dbReference type="ARBA" id="ARBA00023136"/>
    </source>
</evidence>
<dbReference type="PANTHER" id="PTHR34836:SF6">
    <property type="entry name" value="PERIPLASMIC BINDING PROTEIN-LIKE I"/>
    <property type="match status" value="1"/>
</dbReference>
<dbReference type="Gene3D" id="3.40.50.2300">
    <property type="match status" value="1"/>
</dbReference>
<reference evidence="6 7" key="1">
    <citation type="journal article" date="2017" name="Nat. Commun.">
        <title>Genome assembly with in vitro proximity ligation data and whole-genome triplication in lettuce.</title>
        <authorList>
            <person name="Reyes-Chin-Wo S."/>
            <person name="Wang Z."/>
            <person name="Yang X."/>
            <person name="Kozik A."/>
            <person name="Arikit S."/>
            <person name="Song C."/>
            <person name="Xia L."/>
            <person name="Froenicke L."/>
            <person name="Lavelle D.O."/>
            <person name="Truco M.J."/>
            <person name="Xia R."/>
            <person name="Zhu S."/>
            <person name="Xu C."/>
            <person name="Xu H."/>
            <person name="Xu X."/>
            <person name="Cox K."/>
            <person name="Korf I."/>
            <person name="Meyers B.C."/>
            <person name="Michelmore R.W."/>
        </authorList>
    </citation>
    <scope>NUCLEOTIDE SEQUENCE [LARGE SCALE GENOMIC DNA]</scope>
    <source>
        <strain evidence="7">cv. Salinas</strain>
        <tissue evidence="6">Seedlings</tissue>
    </source>
</reference>
<keyword evidence="4" id="KW-0472">Membrane</keyword>
<evidence type="ECO:0000259" key="5">
    <source>
        <dbReference type="Pfam" id="PF01094"/>
    </source>
</evidence>
<evidence type="ECO:0000256" key="3">
    <source>
        <dbReference type="ARBA" id="ARBA00022989"/>
    </source>
</evidence>
<keyword evidence="7" id="KW-1185">Reference proteome</keyword>
<dbReference type="SUPFAM" id="SSF53822">
    <property type="entry name" value="Periplasmic binding protein-like I"/>
    <property type="match status" value="1"/>
</dbReference>
<sequence>MFFCLAGLYFLSSLVKRYLCQLDAPRAAGNLNFRLPMANRRLFLFLILMLLSFQTLLTTAHEDPSYKEVQVGVLLDMESWVGKIVYGCITQAISDFYTENPHYRTRLVFTKRDTQGETLRALSAALDLLENSKVKAIIGPESTAQARFLETKPICPFFHFQQLPFSNQNPYFLRIAEDETTQFKGIAGMVESFEAKNVIVICEDTTDGREMAAYMFSAFQEKRIQVKHTSLISTSASKEQVEEDLHKLQTMETMVFVVHTQPSLTAHLFSRAKELGMMGEGYMWIITSKTTNLLNSMDAEAIKSMQGAVGFRSYFPASRKLYNFASKWREEHYALNPFKEFKEVDSYGIWAYDAVYALATAVEWLDIVGTSLLDEMLRLNFQSLGGEFKLLNGRTISKAMEVVNVIGKGDRRVGFWMMANGGEFVKEIGKSNSFSNHGLESIIWPGGSETSPK</sequence>
<dbReference type="FunFam" id="3.40.50.2300:FF:000188">
    <property type="entry name" value="Glutamate receptor"/>
    <property type="match status" value="1"/>
</dbReference>
<keyword evidence="2" id="KW-0812">Transmembrane</keyword>
<dbReference type="EMBL" id="NBSK02000009">
    <property type="protein sequence ID" value="KAJ0187268.1"/>
    <property type="molecule type" value="Genomic_DNA"/>
</dbReference>
<organism evidence="6 7">
    <name type="scientific">Lactuca sativa</name>
    <name type="common">Garden lettuce</name>
    <dbReference type="NCBI Taxonomy" id="4236"/>
    <lineage>
        <taxon>Eukaryota</taxon>
        <taxon>Viridiplantae</taxon>
        <taxon>Streptophyta</taxon>
        <taxon>Embryophyta</taxon>
        <taxon>Tracheophyta</taxon>
        <taxon>Spermatophyta</taxon>
        <taxon>Magnoliopsida</taxon>
        <taxon>eudicotyledons</taxon>
        <taxon>Gunneridae</taxon>
        <taxon>Pentapetalae</taxon>
        <taxon>asterids</taxon>
        <taxon>campanulids</taxon>
        <taxon>Asterales</taxon>
        <taxon>Asteraceae</taxon>
        <taxon>Cichorioideae</taxon>
        <taxon>Cichorieae</taxon>
        <taxon>Lactucinae</taxon>
        <taxon>Lactuca</taxon>
    </lineage>
</organism>
<proteinExistence type="predicted"/>
<evidence type="ECO:0000256" key="2">
    <source>
        <dbReference type="ARBA" id="ARBA00022692"/>
    </source>
</evidence>
<protein>
    <recommendedName>
        <fullName evidence="5">Receptor ligand binding region domain-containing protein</fullName>
    </recommendedName>
</protein>
<gene>
    <name evidence="6" type="ORF">LSAT_V11C900479210</name>
</gene>
<comment type="subcellular location">
    <subcellularLocation>
        <location evidence="1">Membrane</location>
    </subcellularLocation>
</comment>
<dbReference type="GO" id="GO:0016020">
    <property type="term" value="C:membrane"/>
    <property type="evidence" value="ECO:0007669"/>
    <property type="project" value="UniProtKB-SubCell"/>
</dbReference>
<dbReference type="InterPro" id="IPR015683">
    <property type="entry name" value="Ionotropic_Glu_rcpt"/>
</dbReference>
<dbReference type="Proteomes" id="UP000235145">
    <property type="component" value="Unassembled WGS sequence"/>
</dbReference>
<dbReference type="Pfam" id="PF01094">
    <property type="entry name" value="ANF_receptor"/>
    <property type="match status" value="1"/>
</dbReference>
<dbReference type="InterPro" id="IPR044440">
    <property type="entry name" value="GABAb_receptor_plant_PBP1"/>
</dbReference>
<evidence type="ECO:0000313" key="6">
    <source>
        <dbReference type="EMBL" id="KAJ0187268.1"/>
    </source>
</evidence>
<dbReference type="InterPro" id="IPR028082">
    <property type="entry name" value="Peripla_BP_I"/>
</dbReference>
<dbReference type="PANTHER" id="PTHR34836">
    <property type="entry name" value="OS06G0188250 PROTEIN"/>
    <property type="match status" value="1"/>
</dbReference>
<evidence type="ECO:0000256" key="1">
    <source>
        <dbReference type="ARBA" id="ARBA00004370"/>
    </source>
</evidence>
<dbReference type="InterPro" id="IPR001828">
    <property type="entry name" value="ANF_lig-bd_rcpt"/>
</dbReference>